<dbReference type="Gene3D" id="3.30.740.10">
    <property type="entry name" value="Protein Inhibitor Of Neuronal Nitric Oxide Synthase"/>
    <property type="match status" value="1"/>
</dbReference>
<evidence type="ECO:0000256" key="6">
    <source>
        <dbReference type="ARBA" id="ARBA00023175"/>
    </source>
</evidence>
<dbReference type="InterPro" id="IPR037177">
    <property type="entry name" value="DLC_sf"/>
</dbReference>
<dbReference type="EMBL" id="ASPP01005663">
    <property type="protein sequence ID" value="ETO30131.1"/>
    <property type="molecule type" value="Genomic_DNA"/>
</dbReference>
<dbReference type="GO" id="GO:0045505">
    <property type="term" value="F:dynein intermediate chain binding"/>
    <property type="evidence" value="ECO:0007669"/>
    <property type="project" value="TreeGrafter"/>
</dbReference>
<accession>X6NVT3</accession>
<evidence type="ECO:0000256" key="5">
    <source>
        <dbReference type="ARBA" id="ARBA00023017"/>
    </source>
</evidence>
<dbReference type="Pfam" id="PF01221">
    <property type="entry name" value="Dynein_light"/>
    <property type="match status" value="1"/>
</dbReference>
<keyword evidence="4" id="KW-0493">Microtubule</keyword>
<evidence type="ECO:0000256" key="8">
    <source>
        <dbReference type="SAM" id="MobiDB-lite"/>
    </source>
</evidence>
<comment type="caution">
    <text evidence="9">The sequence shown here is derived from an EMBL/GenBank/DDBJ whole genome shotgun (WGS) entry which is preliminary data.</text>
</comment>
<dbReference type="GO" id="GO:0005874">
    <property type="term" value="C:microtubule"/>
    <property type="evidence" value="ECO:0007669"/>
    <property type="project" value="UniProtKB-KW"/>
</dbReference>
<sequence>MASEARKAVIKIADMAEEMQLEAVDVATQALDKFSIEKDVAAYIKKEFDKKHNPTWHCIVGRNFGSYVTHETKHFIYFYLGQVAKKQQTSDPYFKMMNISEFELYIFNFHILKILNLLNQSKKYKVFHILGFAKYLTKTSKKVKEQEASKHLDDINPKITKKSIKNHQTICGHRFNISYCKIKIWQSKKKKLKNGLEQAEGKKQQNKNPNLNKTQKNRKYKPSNIPFVCRQNIEIYLNGHFFYLFNFFFLNHFVNGSNEKTSHRDLYDGQRPKANFIFFWSHPFKKKKKVIDNIFALSAASRNIPSFKGPYIGVKFADKNERNFSKEVLAKSKSAVPLLSKGDKEQKTENFDSYGIIKGLVLFVLDITFFFCKKKKTHRKDMEKHSGGMSKWDNGSLANDTSSKHDSYGVVKVKGLEKHTGAQSKWEKGAIATNISSEHDSYGIVKVKGLEKHSEAQSKWEKGSLPVDTTAQHDSYGIIKVKGVEKHTGVQNIWETGSIPTDVSNKQDSYGIVKQ</sequence>
<dbReference type="GO" id="GO:0005868">
    <property type="term" value="C:cytoplasmic dynein complex"/>
    <property type="evidence" value="ECO:0007669"/>
    <property type="project" value="TreeGrafter"/>
</dbReference>
<keyword evidence="3" id="KW-0963">Cytoplasm</keyword>
<dbReference type="PANTHER" id="PTHR11886:SF35">
    <property type="entry name" value="DYNEIN LIGHT CHAIN"/>
    <property type="match status" value="1"/>
</dbReference>
<proteinExistence type="inferred from homology"/>
<evidence type="ECO:0000256" key="7">
    <source>
        <dbReference type="ARBA" id="ARBA00023212"/>
    </source>
</evidence>
<dbReference type="Proteomes" id="UP000023152">
    <property type="component" value="Unassembled WGS sequence"/>
</dbReference>
<evidence type="ECO:0000256" key="4">
    <source>
        <dbReference type="ARBA" id="ARBA00022701"/>
    </source>
</evidence>
<keyword evidence="5" id="KW-0243">Dynein</keyword>
<evidence type="ECO:0000256" key="1">
    <source>
        <dbReference type="ARBA" id="ARBA00004245"/>
    </source>
</evidence>
<name>X6NVT3_RETFI</name>
<evidence type="ECO:0000256" key="2">
    <source>
        <dbReference type="ARBA" id="ARBA00010156"/>
    </source>
</evidence>
<dbReference type="CDD" id="cd21452">
    <property type="entry name" value="DLC-like_DYNLL1_DYNLL2"/>
    <property type="match status" value="1"/>
</dbReference>
<feature type="region of interest" description="Disordered" evidence="8">
    <location>
        <begin position="195"/>
        <end position="219"/>
    </location>
</feature>
<dbReference type="InterPro" id="IPR001372">
    <property type="entry name" value="Dynein_light_chain_typ-1/2"/>
</dbReference>
<evidence type="ECO:0000313" key="10">
    <source>
        <dbReference type="Proteomes" id="UP000023152"/>
    </source>
</evidence>
<comment type="similarity">
    <text evidence="2">Belongs to the dynein light chain family.</text>
</comment>
<dbReference type="SUPFAM" id="SSF54648">
    <property type="entry name" value="DLC"/>
    <property type="match status" value="1"/>
</dbReference>
<evidence type="ECO:0000313" key="9">
    <source>
        <dbReference type="EMBL" id="ETO30131.1"/>
    </source>
</evidence>
<dbReference type="FunFam" id="3.30.740.10:FF:000001">
    <property type="entry name" value="Dynein light chain"/>
    <property type="match status" value="1"/>
</dbReference>
<keyword evidence="6" id="KW-0505">Motor protein</keyword>
<comment type="subcellular location">
    <subcellularLocation>
        <location evidence="1">Cytoplasm</location>
        <location evidence="1">Cytoskeleton</location>
    </subcellularLocation>
</comment>
<dbReference type="GO" id="GO:0007017">
    <property type="term" value="P:microtubule-based process"/>
    <property type="evidence" value="ECO:0007669"/>
    <property type="project" value="InterPro"/>
</dbReference>
<dbReference type="InterPro" id="IPR019763">
    <property type="entry name" value="Dynein_light_1/2_CS"/>
</dbReference>
<dbReference type="SMART" id="SM01375">
    <property type="entry name" value="Dynein_light"/>
    <property type="match status" value="1"/>
</dbReference>
<dbReference type="AlphaFoldDB" id="X6NVT3"/>
<evidence type="ECO:0000256" key="3">
    <source>
        <dbReference type="ARBA" id="ARBA00022490"/>
    </source>
</evidence>
<keyword evidence="10" id="KW-1185">Reference proteome</keyword>
<dbReference type="OrthoDB" id="10033309at2759"/>
<protein>
    <submittedName>
        <fullName evidence="9">Outer dynein arm light chain 8</fullName>
    </submittedName>
</protein>
<reference evidence="9 10" key="1">
    <citation type="journal article" date="2013" name="Curr. Biol.">
        <title>The Genome of the Foraminiferan Reticulomyxa filosa.</title>
        <authorList>
            <person name="Glockner G."/>
            <person name="Hulsmann N."/>
            <person name="Schleicher M."/>
            <person name="Noegel A.A."/>
            <person name="Eichinger L."/>
            <person name="Gallinger C."/>
            <person name="Pawlowski J."/>
            <person name="Sierra R."/>
            <person name="Euteneuer U."/>
            <person name="Pillet L."/>
            <person name="Moustafa A."/>
            <person name="Platzer M."/>
            <person name="Groth M."/>
            <person name="Szafranski K."/>
            <person name="Schliwa M."/>
        </authorList>
    </citation>
    <scope>NUCLEOTIDE SEQUENCE [LARGE SCALE GENOMIC DNA]</scope>
</reference>
<keyword evidence="7" id="KW-0206">Cytoskeleton</keyword>
<gene>
    <name evidence="9" type="ORF">RFI_06991</name>
</gene>
<organism evidence="9 10">
    <name type="scientific">Reticulomyxa filosa</name>
    <dbReference type="NCBI Taxonomy" id="46433"/>
    <lineage>
        <taxon>Eukaryota</taxon>
        <taxon>Sar</taxon>
        <taxon>Rhizaria</taxon>
        <taxon>Retaria</taxon>
        <taxon>Foraminifera</taxon>
        <taxon>Monothalamids</taxon>
        <taxon>Reticulomyxidae</taxon>
        <taxon>Reticulomyxa</taxon>
    </lineage>
</organism>
<dbReference type="PROSITE" id="PS01239">
    <property type="entry name" value="DYNEIN_LIGHT_1"/>
    <property type="match status" value="1"/>
</dbReference>
<dbReference type="PANTHER" id="PTHR11886">
    <property type="entry name" value="DYNEIN LIGHT CHAIN"/>
    <property type="match status" value="1"/>
</dbReference>